<name>A0AAD8P333_TARER</name>
<evidence type="ECO:0000313" key="2">
    <source>
        <dbReference type="Proteomes" id="UP001229421"/>
    </source>
</evidence>
<evidence type="ECO:0000313" key="1">
    <source>
        <dbReference type="EMBL" id="KAK1437340.1"/>
    </source>
</evidence>
<dbReference type="AlphaFoldDB" id="A0AAD8P333"/>
<gene>
    <name evidence="1" type="ORF">QVD17_03131</name>
</gene>
<reference evidence="1" key="1">
    <citation type="journal article" date="2023" name="bioRxiv">
        <title>Improved chromosome-level genome assembly for marigold (Tagetes erecta).</title>
        <authorList>
            <person name="Jiang F."/>
            <person name="Yuan L."/>
            <person name="Wang S."/>
            <person name="Wang H."/>
            <person name="Xu D."/>
            <person name="Wang A."/>
            <person name="Fan W."/>
        </authorList>
    </citation>
    <scope>NUCLEOTIDE SEQUENCE</scope>
    <source>
        <strain evidence="1">WSJ</strain>
        <tissue evidence="1">Leaf</tissue>
    </source>
</reference>
<organism evidence="1 2">
    <name type="scientific">Tagetes erecta</name>
    <name type="common">African marigold</name>
    <dbReference type="NCBI Taxonomy" id="13708"/>
    <lineage>
        <taxon>Eukaryota</taxon>
        <taxon>Viridiplantae</taxon>
        <taxon>Streptophyta</taxon>
        <taxon>Embryophyta</taxon>
        <taxon>Tracheophyta</taxon>
        <taxon>Spermatophyta</taxon>
        <taxon>Magnoliopsida</taxon>
        <taxon>eudicotyledons</taxon>
        <taxon>Gunneridae</taxon>
        <taxon>Pentapetalae</taxon>
        <taxon>asterids</taxon>
        <taxon>campanulids</taxon>
        <taxon>Asterales</taxon>
        <taxon>Asteraceae</taxon>
        <taxon>Asteroideae</taxon>
        <taxon>Heliantheae alliance</taxon>
        <taxon>Tageteae</taxon>
        <taxon>Tagetes</taxon>
    </lineage>
</organism>
<comment type="caution">
    <text evidence="1">The sequence shown here is derived from an EMBL/GenBank/DDBJ whole genome shotgun (WGS) entry which is preliminary data.</text>
</comment>
<dbReference type="Proteomes" id="UP001229421">
    <property type="component" value="Unassembled WGS sequence"/>
</dbReference>
<accession>A0AAD8P333</accession>
<keyword evidence="2" id="KW-1185">Reference proteome</keyword>
<sequence>MNENPRGFDHWFHPKGDWILPLVGLWADGFSLGRGAKLPRGSVLGWVMYSNAMIKPRIQDHDGTPYSRYESLGLRFLIQFGMEKESERDNIAGDGSITNVRRVYVSNMTVGIAKTTKGPGQLKNQQIKDIDHVVQRPRAILSSPDNDYWIGEMNKKASKRDFIPKTRVERLNVVPADAKDAQIRTRGTRP</sequence>
<proteinExistence type="predicted"/>
<protein>
    <submittedName>
        <fullName evidence="1">Uncharacterized protein</fullName>
    </submittedName>
</protein>
<dbReference type="EMBL" id="JAUHHV010000001">
    <property type="protein sequence ID" value="KAK1437340.1"/>
    <property type="molecule type" value="Genomic_DNA"/>
</dbReference>